<dbReference type="GO" id="GO:0005886">
    <property type="term" value="C:plasma membrane"/>
    <property type="evidence" value="ECO:0007669"/>
    <property type="project" value="UniProtKB-SubCell"/>
</dbReference>
<accession>A0A919Q9I4</accession>
<dbReference type="EMBL" id="BOOA01000005">
    <property type="protein sequence ID" value="GIH22645.1"/>
    <property type="molecule type" value="Genomic_DNA"/>
</dbReference>
<reference evidence="9" key="1">
    <citation type="submission" date="2021-01" db="EMBL/GenBank/DDBJ databases">
        <title>Whole genome shotgun sequence of Acrocarpospora phusangensis NBRC 108782.</title>
        <authorList>
            <person name="Komaki H."/>
            <person name="Tamura T."/>
        </authorList>
    </citation>
    <scope>NUCLEOTIDE SEQUENCE</scope>
    <source>
        <strain evidence="9">NBRC 108782</strain>
    </source>
</reference>
<feature type="transmembrane region" description="Helical" evidence="8">
    <location>
        <begin position="102"/>
        <end position="122"/>
    </location>
</feature>
<evidence type="ECO:0000256" key="4">
    <source>
        <dbReference type="ARBA" id="ARBA00022475"/>
    </source>
</evidence>
<evidence type="ECO:0000313" key="10">
    <source>
        <dbReference type="Proteomes" id="UP000640052"/>
    </source>
</evidence>
<feature type="transmembrane region" description="Helical" evidence="8">
    <location>
        <begin position="71"/>
        <end position="90"/>
    </location>
</feature>
<dbReference type="InterPro" id="IPR000522">
    <property type="entry name" value="ABC_transptr_permease_BtuC"/>
</dbReference>
<comment type="similarity">
    <text evidence="2">Belongs to the binding-protein-dependent transport system permease family. FecCD subfamily.</text>
</comment>
<evidence type="ECO:0000256" key="6">
    <source>
        <dbReference type="ARBA" id="ARBA00022989"/>
    </source>
</evidence>
<gene>
    <name evidence="9" type="primary">yfmD</name>
    <name evidence="9" type="ORF">Aph01nite_09550</name>
</gene>
<evidence type="ECO:0000256" key="3">
    <source>
        <dbReference type="ARBA" id="ARBA00022448"/>
    </source>
</evidence>
<feature type="transmembrane region" description="Helical" evidence="8">
    <location>
        <begin position="200"/>
        <end position="221"/>
    </location>
</feature>
<evidence type="ECO:0000256" key="2">
    <source>
        <dbReference type="ARBA" id="ARBA00007935"/>
    </source>
</evidence>
<dbReference type="PANTHER" id="PTHR30472">
    <property type="entry name" value="FERRIC ENTEROBACTIN TRANSPORT SYSTEM PERMEASE PROTEIN"/>
    <property type="match status" value="1"/>
</dbReference>
<dbReference type="CDD" id="cd06550">
    <property type="entry name" value="TM_ABC_iron-siderophores_like"/>
    <property type="match status" value="1"/>
</dbReference>
<feature type="transmembrane region" description="Helical" evidence="8">
    <location>
        <begin position="156"/>
        <end position="179"/>
    </location>
</feature>
<dbReference type="GO" id="GO:0022857">
    <property type="term" value="F:transmembrane transporter activity"/>
    <property type="evidence" value="ECO:0007669"/>
    <property type="project" value="InterPro"/>
</dbReference>
<dbReference type="PANTHER" id="PTHR30472:SF1">
    <property type="entry name" value="FE(3+) DICITRATE TRANSPORT SYSTEM PERMEASE PROTEIN FECC-RELATED"/>
    <property type="match status" value="1"/>
</dbReference>
<organism evidence="9 10">
    <name type="scientific">Acrocarpospora phusangensis</name>
    <dbReference type="NCBI Taxonomy" id="1070424"/>
    <lineage>
        <taxon>Bacteria</taxon>
        <taxon>Bacillati</taxon>
        <taxon>Actinomycetota</taxon>
        <taxon>Actinomycetes</taxon>
        <taxon>Streptosporangiales</taxon>
        <taxon>Streptosporangiaceae</taxon>
        <taxon>Acrocarpospora</taxon>
    </lineage>
</organism>
<evidence type="ECO:0000256" key="5">
    <source>
        <dbReference type="ARBA" id="ARBA00022692"/>
    </source>
</evidence>
<keyword evidence="5 8" id="KW-0812">Transmembrane</keyword>
<evidence type="ECO:0000256" key="8">
    <source>
        <dbReference type="SAM" id="Phobius"/>
    </source>
</evidence>
<keyword evidence="10" id="KW-1185">Reference proteome</keyword>
<keyword evidence="4" id="KW-1003">Cell membrane</keyword>
<dbReference type="Gene3D" id="1.10.3470.10">
    <property type="entry name" value="ABC transporter involved in vitamin B12 uptake, BtuC"/>
    <property type="match status" value="1"/>
</dbReference>
<dbReference type="RefSeq" id="WP_204039481.1">
    <property type="nucleotide sequence ID" value="NZ_BOOA01000005.1"/>
</dbReference>
<feature type="transmembrane region" description="Helical" evidence="8">
    <location>
        <begin position="129"/>
        <end position="150"/>
    </location>
</feature>
<keyword evidence="6 8" id="KW-1133">Transmembrane helix</keyword>
<proteinExistence type="inferred from homology"/>
<keyword evidence="3" id="KW-0813">Transport</keyword>
<comment type="caution">
    <text evidence="9">The sequence shown here is derived from an EMBL/GenBank/DDBJ whole genome shotgun (WGS) entry which is preliminary data.</text>
</comment>
<feature type="transmembrane region" description="Helical" evidence="8">
    <location>
        <begin position="20"/>
        <end position="42"/>
    </location>
</feature>
<dbReference type="FunFam" id="1.10.3470.10:FF:000001">
    <property type="entry name" value="Vitamin B12 ABC transporter permease BtuC"/>
    <property type="match status" value="1"/>
</dbReference>
<dbReference type="SUPFAM" id="SSF81345">
    <property type="entry name" value="ABC transporter involved in vitamin B12 uptake, BtuC"/>
    <property type="match status" value="1"/>
</dbReference>
<evidence type="ECO:0000313" key="9">
    <source>
        <dbReference type="EMBL" id="GIH22645.1"/>
    </source>
</evidence>
<feature type="transmembrane region" description="Helical" evidence="8">
    <location>
        <begin position="241"/>
        <end position="274"/>
    </location>
</feature>
<feature type="transmembrane region" description="Helical" evidence="8">
    <location>
        <begin position="314"/>
        <end position="333"/>
    </location>
</feature>
<dbReference type="InterPro" id="IPR037294">
    <property type="entry name" value="ABC_BtuC-like"/>
</dbReference>
<dbReference type="Proteomes" id="UP000640052">
    <property type="component" value="Unassembled WGS sequence"/>
</dbReference>
<dbReference type="Pfam" id="PF01032">
    <property type="entry name" value="FecCD"/>
    <property type="match status" value="1"/>
</dbReference>
<sequence>MATPDQHTVSSEIRKAPAPVLAMAGLLAVAVVASVCVGASGLSFSRALQGLLVWDGSADHALVLDVRLPRAVLAVLVGANLAVAGLLAQTLTRNPLASPQTFGINAGASVAIVLTVAILPGLGTGGTVLPAFAGAAAVGAIMWFLSLSGAVTTVGLALAGITLQLVLTALVQALLIMSASTQDLVFWLAGSVTGADWSKVSVILPFTIAGCAAALLFGRHLGVLELDVTTGQSLGQNTRHVAALASLLVVLLAGSAVAVSGPIGFVGLIVPHIVRRLPGGGDLRRLAGLCLVGGPLLLVCADLLGRVVAFPAELPVGIVTALIGTPTFLLLAARQRHR</sequence>
<comment type="subcellular location">
    <subcellularLocation>
        <location evidence="1">Cell membrane</location>
        <topology evidence="1">Multi-pass membrane protein</topology>
    </subcellularLocation>
</comment>
<name>A0A919Q9I4_9ACTN</name>
<protein>
    <submittedName>
        <fullName evidence="9">Fe(3+)-citrate import system permease protein YfmD</fullName>
    </submittedName>
</protein>
<dbReference type="GO" id="GO:0033214">
    <property type="term" value="P:siderophore-iron import into cell"/>
    <property type="evidence" value="ECO:0007669"/>
    <property type="project" value="TreeGrafter"/>
</dbReference>
<evidence type="ECO:0000256" key="7">
    <source>
        <dbReference type="ARBA" id="ARBA00023136"/>
    </source>
</evidence>
<evidence type="ECO:0000256" key="1">
    <source>
        <dbReference type="ARBA" id="ARBA00004651"/>
    </source>
</evidence>
<keyword evidence="7 8" id="KW-0472">Membrane</keyword>
<dbReference type="AlphaFoldDB" id="A0A919Q9I4"/>